<dbReference type="GO" id="GO:0009190">
    <property type="term" value="P:cyclic nucleotide biosynthetic process"/>
    <property type="evidence" value="ECO:0007669"/>
    <property type="project" value="InterPro"/>
</dbReference>
<dbReference type="Proteomes" id="UP000747110">
    <property type="component" value="Unassembled WGS sequence"/>
</dbReference>
<evidence type="ECO:0000259" key="3">
    <source>
        <dbReference type="PROSITE" id="PS50125"/>
    </source>
</evidence>
<dbReference type="InterPro" id="IPR001054">
    <property type="entry name" value="A/G_cyclase"/>
</dbReference>
<organism evidence="4 5">
    <name type="scientific">Volvox reticuliferus</name>
    <dbReference type="NCBI Taxonomy" id="1737510"/>
    <lineage>
        <taxon>Eukaryota</taxon>
        <taxon>Viridiplantae</taxon>
        <taxon>Chlorophyta</taxon>
        <taxon>core chlorophytes</taxon>
        <taxon>Chlorophyceae</taxon>
        <taxon>CS clade</taxon>
        <taxon>Chlamydomonadales</taxon>
        <taxon>Volvocaceae</taxon>
        <taxon>Volvox</taxon>
    </lineage>
</organism>
<feature type="region of interest" description="Disordered" evidence="1">
    <location>
        <begin position="1146"/>
        <end position="1209"/>
    </location>
</feature>
<protein>
    <recommendedName>
        <fullName evidence="3">Guanylate cyclase domain-containing protein</fullName>
    </recommendedName>
</protein>
<evidence type="ECO:0000313" key="4">
    <source>
        <dbReference type="EMBL" id="GIL76937.1"/>
    </source>
</evidence>
<dbReference type="PANTHER" id="PTHR43081">
    <property type="entry name" value="ADENYLATE CYCLASE, TERMINAL-DIFFERENTIATION SPECIFIC-RELATED"/>
    <property type="match status" value="1"/>
</dbReference>
<feature type="domain" description="Guanylate cyclase" evidence="3">
    <location>
        <begin position="678"/>
        <end position="738"/>
    </location>
</feature>
<dbReference type="OrthoDB" id="542878at2759"/>
<accession>A0A8J4CE34</accession>
<sequence>MDGFWLLSVLLLLCEALTLLQPRHIEAVEIERIRRLSEATLDDADELGSVTVNRTCVQLYIGPVASRCKNVDLNIEDENSSQLRVALSSMMHACVQFRDDPGVRRLRVLAGSARLFAELYRLGSNFSASSGIPLYFNYTTRVGSTGAIVRAALARSSVVDTPDPSGGADAFILAPSYMPNFDQAGKLLDLSPLVDRDMQLKWFQIKKYMREQMLVYGNKVVAIPVTSSPVFLFYHAPTFRRDGLEVPLTWDAVITLAERYHDKVDINGDGINDFGICTTPPNCLVDGLIVQWIFATLVQTHGPSQGLYLDALTLKSLVNSTAMAEAFKILRRLRLAGPRFGDCTAFEDQYFLQGRCLMSISATTTFKLAYAPDARPAYVAMRGNIGTARFPGSTHVMDRDTGQMVPCDAIRCPYAITQAPDQDGILRPVNQPTPSNNVVVLINAQSPPKYQFYAYSLFSYLSSPDVLGATGAALLLDPRLESSPMRDGDLSPEAQVQWVAAGYDSRDVASFFTACRAAMDDTNQIFEAKFPGNNNMTSALSMNAAMYTNASIDNPPPVATVVARIAATMAAVVAQQGGLAAFAPVYRQTLNFVPPAPPPPSAEGSGSGGGSGRGGGSGEAGDGASGLSHAAIVAIGVVVPCAFMTLLAIAGWAFWARRSRHGRRKRVEAAPGAGPDTTLLVTDIQSSTSLWEHLDQDVMSAALSLHNSIMRKQIAAWSGYESATEGDSFIVAFNNPTDALLCAVAAQQALLDGPWPRDLLLYQSLPGLHGDEDPLLPVTAIPQSKHHHQQQQSQQQQQLALLQLEGSGTRSPFGARPKPWSSSSLIARVRRAAAGGSSRTLLYNTTASASSITLAPPSAQGTSTALAPTATGLASSFGRLPDATSVPYVAQQPPQPEAATDQAGPFGAGGGAAVAAAAAAAAPASASEGGRTGVGGLPGSNGGDYMISGDATSFRNNNAAAGGGEGEDDKPYGGLGDIAAASDSIGGSWGAVQASRYENICGDIPLLPPTPRAVREPVSRDKAGGADMPDGESEEEETIGTPGGNGDPSRTASELQPCALRPSDLGQGPAGTAVKPSGGTHGSFSSGTDSWSNTLTLAASILASVRLIKGRAALNPAHTAPTSPNPVGVNDDLQALPSRLAQIQSQSRVQPLPLVRSGPSDLSPQPQPAPSLEALTSAGSQSHMPVPLRQPSAAAATASGSQSSATASGATPLFRGLRVRMGMWTGIPNAADVNVNATNRRTQYSGEVIIFAKLVSDTVHGGMVVLSECSRRRLHPDAIRASRVHLIYSGLHMLAGSSDAPLTQLHLYTCYSQALLPRAVVVRPMRTKAELRPGMLTAPVGHGVVVEVRVVGASTLLAWNRQVAEASLELVHAAAVKSLPLCGTGAVAGAVAAHIVAGVESLLEPGAAATGAGSVASLAGGGGGVGTMIVVFGDPDGAVAWAAALRRAVKEVRWSSELLEHALAEEVWAPAPSDAVLGKHVRAAAA</sequence>
<comment type="caution">
    <text evidence="4">The sequence shown here is derived from an EMBL/GenBank/DDBJ whole genome shotgun (WGS) entry which is preliminary data.</text>
</comment>
<feature type="region of interest" description="Disordered" evidence="1">
    <location>
        <begin position="1008"/>
        <end position="1089"/>
    </location>
</feature>
<feature type="region of interest" description="Disordered" evidence="1">
    <location>
        <begin position="593"/>
        <end position="622"/>
    </location>
</feature>
<dbReference type="SUPFAM" id="SSF53850">
    <property type="entry name" value="Periplasmic binding protein-like II"/>
    <property type="match status" value="1"/>
</dbReference>
<feature type="compositionally biased region" description="Low complexity" evidence="1">
    <location>
        <begin position="1190"/>
        <end position="1209"/>
    </location>
</feature>
<evidence type="ECO:0000313" key="5">
    <source>
        <dbReference type="Proteomes" id="UP000747110"/>
    </source>
</evidence>
<gene>
    <name evidence="4" type="ORF">Vretifemale_6483</name>
</gene>
<dbReference type="InterPro" id="IPR050697">
    <property type="entry name" value="Adenylyl/Guanylyl_Cyclase_3/4"/>
</dbReference>
<dbReference type="GO" id="GO:0035556">
    <property type="term" value="P:intracellular signal transduction"/>
    <property type="evidence" value="ECO:0007669"/>
    <property type="project" value="InterPro"/>
</dbReference>
<feature type="compositionally biased region" description="Basic and acidic residues" evidence="1">
    <location>
        <begin position="1013"/>
        <end position="1024"/>
    </location>
</feature>
<keyword evidence="2" id="KW-0732">Signal</keyword>
<feature type="compositionally biased region" description="Gly residues" evidence="1">
    <location>
        <begin position="605"/>
        <end position="622"/>
    </location>
</feature>
<feature type="region of interest" description="Disordered" evidence="1">
    <location>
        <begin position="886"/>
        <end position="906"/>
    </location>
</feature>
<feature type="region of interest" description="Disordered" evidence="1">
    <location>
        <begin position="956"/>
        <end position="975"/>
    </location>
</feature>
<reference evidence="4" key="1">
    <citation type="journal article" date="2021" name="Proc. Natl. Acad. Sci. U.S.A.">
        <title>Three genomes in the algal genus Volvox reveal the fate of a haploid sex-determining region after a transition to homothallism.</title>
        <authorList>
            <person name="Yamamoto K."/>
            <person name="Hamaji T."/>
            <person name="Kawai-Toyooka H."/>
            <person name="Matsuzaki R."/>
            <person name="Takahashi F."/>
            <person name="Nishimura Y."/>
            <person name="Kawachi M."/>
            <person name="Noguchi H."/>
            <person name="Minakuchi Y."/>
            <person name="Umen J.G."/>
            <person name="Toyoda A."/>
            <person name="Nozaki H."/>
        </authorList>
    </citation>
    <scope>NUCLEOTIDE SEQUENCE</scope>
    <source>
        <strain evidence="4">NIES-3786</strain>
    </source>
</reference>
<name>A0A8J4CE34_9CHLO</name>
<keyword evidence="5" id="KW-1185">Reference proteome</keyword>
<dbReference type="EMBL" id="BNCP01000009">
    <property type="protein sequence ID" value="GIL76937.1"/>
    <property type="molecule type" value="Genomic_DNA"/>
</dbReference>
<feature type="chain" id="PRO_5035258098" description="Guanylate cyclase domain-containing protein" evidence="2">
    <location>
        <begin position="17"/>
        <end position="1486"/>
    </location>
</feature>
<dbReference type="PANTHER" id="PTHR43081:SF1">
    <property type="entry name" value="ADENYLATE CYCLASE, TERMINAL-DIFFERENTIATION SPECIFIC"/>
    <property type="match status" value="1"/>
</dbReference>
<dbReference type="Pfam" id="PF01547">
    <property type="entry name" value="SBP_bac_1"/>
    <property type="match status" value="1"/>
</dbReference>
<proteinExistence type="predicted"/>
<feature type="signal peptide" evidence="2">
    <location>
        <begin position="1"/>
        <end position="16"/>
    </location>
</feature>
<dbReference type="Gene3D" id="3.30.70.1230">
    <property type="entry name" value="Nucleotide cyclase"/>
    <property type="match status" value="3"/>
</dbReference>
<dbReference type="InterPro" id="IPR029787">
    <property type="entry name" value="Nucleotide_cyclase"/>
</dbReference>
<evidence type="ECO:0000256" key="1">
    <source>
        <dbReference type="SAM" id="MobiDB-lite"/>
    </source>
</evidence>
<feature type="non-terminal residue" evidence="4">
    <location>
        <position position="1"/>
    </location>
</feature>
<evidence type="ECO:0000256" key="2">
    <source>
        <dbReference type="SAM" id="SignalP"/>
    </source>
</evidence>
<dbReference type="SUPFAM" id="SSF55073">
    <property type="entry name" value="Nucleotide cyclase"/>
    <property type="match status" value="2"/>
</dbReference>
<feature type="compositionally biased region" description="Acidic residues" evidence="1">
    <location>
        <begin position="1029"/>
        <end position="1038"/>
    </location>
</feature>
<dbReference type="Gene3D" id="3.40.190.10">
    <property type="entry name" value="Periplasmic binding protein-like II"/>
    <property type="match status" value="1"/>
</dbReference>
<dbReference type="InterPro" id="IPR006059">
    <property type="entry name" value="SBP"/>
</dbReference>
<dbReference type="PROSITE" id="PS50125">
    <property type="entry name" value="GUANYLATE_CYCLASE_2"/>
    <property type="match status" value="1"/>
</dbReference>